<feature type="compositionally biased region" description="Basic and acidic residues" evidence="2">
    <location>
        <begin position="284"/>
        <end position="317"/>
    </location>
</feature>
<organism evidence="3 4">
    <name type="scientific">Ensete ventricosum</name>
    <name type="common">Abyssinian banana</name>
    <name type="synonym">Musa ensete</name>
    <dbReference type="NCBI Taxonomy" id="4639"/>
    <lineage>
        <taxon>Eukaryota</taxon>
        <taxon>Viridiplantae</taxon>
        <taxon>Streptophyta</taxon>
        <taxon>Embryophyta</taxon>
        <taxon>Tracheophyta</taxon>
        <taxon>Spermatophyta</taxon>
        <taxon>Magnoliopsida</taxon>
        <taxon>Liliopsida</taxon>
        <taxon>Zingiberales</taxon>
        <taxon>Musaceae</taxon>
        <taxon>Ensete</taxon>
    </lineage>
</organism>
<proteinExistence type="inferred from homology"/>
<gene>
    <name evidence="3" type="ORF">OPV22_012709</name>
</gene>
<name>A0AAV8PHQ2_ENSVE</name>
<evidence type="ECO:0000313" key="3">
    <source>
        <dbReference type="EMBL" id="KAJ8490988.1"/>
    </source>
</evidence>
<dbReference type="Gene3D" id="1.20.1260.60">
    <property type="entry name" value="Vacuolar protein sorting-associated protein Ist1"/>
    <property type="match status" value="1"/>
</dbReference>
<feature type="region of interest" description="Disordered" evidence="2">
    <location>
        <begin position="429"/>
        <end position="503"/>
    </location>
</feature>
<dbReference type="GO" id="GO:0015031">
    <property type="term" value="P:protein transport"/>
    <property type="evidence" value="ECO:0007669"/>
    <property type="project" value="InterPro"/>
</dbReference>
<feature type="region of interest" description="Disordered" evidence="2">
    <location>
        <begin position="171"/>
        <end position="321"/>
    </location>
</feature>
<feature type="region of interest" description="Disordered" evidence="2">
    <location>
        <begin position="380"/>
        <end position="409"/>
    </location>
</feature>
<reference evidence="3 4" key="1">
    <citation type="submission" date="2022-12" db="EMBL/GenBank/DDBJ databases">
        <title>Chromosome-scale assembly of the Ensete ventricosum genome.</title>
        <authorList>
            <person name="Dussert Y."/>
            <person name="Stocks J."/>
            <person name="Wendawek A."/>
            <person name="Woldeyes F."/>
            <person name="Nichols R.A."/>
            <person name="Borrell J.S."/>
        </authorList>
    </citation>
    <scope>NUCLEOTIDE SEQUENCE [LARGE SCALE GENOMIC DNA]</scope>
    <source>
        <strain evidence="4">cv. Maze</strain>
        <tissue evidence="3">Seeds</tissue>
    </source>
</reference>
<dbReference type="PANTHER" id="PTHR12161">
    <property type="entry name" value="IST1 FAMILY MEMBER"/>
    <property type="match status" value="1"/>
</dbReference>
<evidence type="ECO:0000256" key="1">
    <source>
        <dbReference type="ARBA" id="ARBA00005536"/>
    </source>
</evidence>
<comment type="similarity">
    <text evidence="1">Belongs to the IST1 family.</text>
</comment>
<accession>A0AAV8PHQ2</accession>
<feature type="compositionally biased region" description="Polar residues" evidence="2">
    <location>
        <begin position="173"/>
        <end position="182"/>
    </location>
</feature>
<comment type="caution">
    <text evidence="3">The sequence shown here is derived from an EMBL/GenBank/DDBJ whole genome shotgun (WGS) entry which is preliminary data.</text>
</comment>
<evidence type="ECO:0008006" key="5">
    <source>
        <dbReference type="Google" id="ProtNLM"/>
    </source>
</evidence>
<dbReference type="InterPro" id="IPR005061">
    <property type="entry name" value="Ist1"/>
</dbReference>
<dbReference type="InterPro" id="IPR042277">
    <property type="entry name" value="IST1-like"/>
</dbReference>
<evidence type="ECO:0000313" key="4">
    <source>
        <dbReference type="Proteomes" id="UP001222027"/>
    </source>
</evidence>
<dbReference type="EMBL" id="JAQQAF010000004">
    <property type="protein sequence ID" value="KAJ8490988.1"/>
    <property type="molecule type" value="Genomic_DNA"/>
</dbReference>
<dbReference type="Pfam" id="PF03398">
    <property type="entry name" value="Ist1"/>
    <property type="match status" value="1"/>
</dbReference>
<protein>
    <recommendedName>
        <fullName evidence="5">IST1-like protein</fullName>
    </recommendedName>
</protein>
<dbReference type="AlphaFoldDB" id="A0AAV8PHQ2"/>
<feature type="compositionally biased region" description="Basic and acidic residues" evidence="2">
    <location>
        <begin position="489"/>
        <end position="500"/>
    </location>
</feature>
<sequence length="637" mass="71568">MLCSLLGGKFSNKCKHAVRFIKARMGPIRNKKQAMVRCLKRDVADLIAAGHDAVAFGRIDALIVEMNHASCYDMIEQFCQSILSQLPSLQKQRECPQEAMEAISTLIFAAARFPDLPELCDLRHAFVERYGSHMESSVNEEFVEKIQEKSFSKKKKLHLLQNIAEEFTLPGDSKTSCLQSHNAPAPKSTRPKEVAASHNVDNGASSVKAAMKDESPSKRKYGSNPASAVRKHQGEVERKDIHVISTARNRQSHDQVEKPGSTEDAELYQTDAAVRPFVKHKRSHDGIRKNDENEVDHPQSRTEKVRKEQHHSIEKQEVGSVKSRNVRLANVAPPYTKSIDSRFNVEETRGDGTVPPYTRLNWIETGHPVEGNIGNVREHNRSQRHEASDPTVVGKASATPVSNNGRGRYVMPPYVKPGIIDFSTKGEQIGVDDAKSDGTEHTAHQRERVLRDEKPKPVSTRRKSQRPPVTAINEGTSDDEKAASCTPGDQRRHRDRRSTGTDDVNLVEEKIAIGESRSRIGDEMDNAIDYGKLLPRSSNGLRRHCSMHAAVMNDRQYDEEEMAVEKLLLHYSSKGTERDPIKERTTTNHVDVDRFERPVNSKIQLIQRKSSRSVGRVHPKLPEFDQLAARLAATKRT</sequence>
<dbReference type="Proteomes" id="UP001222027">
    <property type="component" value="Unassembled WGS sequence"/>
</dbReference>
<feature type="compositionally biased region" description="Basic and acidic residues" evidence="2">
    <location>
        <begin position="251"/>
        <end position="261"/>
    </location>
</feature>
<dbReference type="FunFam" id="1.20.1260.60:FF:000002">
    <property type="entry name" value="Vacuolar protein sorting-associated protein IST1"/>
    <property type="match status" value="1"/>
</dbReference>
<dbReference type="PANTHER" id="PTHR12161:SF14">
    <property type="entry name" value="REGULATOR OF VPS4 ACTIVITY IN THE MVB PATHWAY PROTEIN"/>
    <property type="match status" value="1"/>
</dbReference>
<feature type="compositionally biased region" description="Basic and acidic residues" evidence="2">
    <location>
        <begin position="432"/>
        <end position="456"/>
    </location>
</feature>
<keyword evidence="4" id="KW-1185">Reference proteome</keyword>
<evidence type="ECO:0000256" key="2">
    <source>
        <dbReference type="SAM" id="MobiDB-lite"/>
    </source>
</evidence>
<feature type="compositionally biased region" description="Basic and acidic residues" evidence="2">
    <location>
        <begin position="232"/>
        <end position="242"/>
    </location>
</feature>